<accession>A0A9D2F966</accession>
<evidence type="ECO:0000313" key="2">
    <source>
        <dbReference type="EMBL" id="HIZ54351.1"/>
    </source>
</evidence>
<proteinExistence type="predicted"/>
<dbReference type="EMBL" id="DXBN01000245">
    <property type="protein sequence ID" value="HIZ54351.1"/>
    <property type="molecule type" value="Genomic_DNA"/>
</dbReference>
<name>A0A9D2F966_9ENTE</name>
<dbReference type="SUPFAM" id="SSF55729">
    <property type="entry name" value="Acyl-CoA N-acyltransferases (Nat)"/>
    <property type="match status" value="1"/>
</dbReference>
<comment type="caution">
    <text evidence="2">The sequence shown here is derived from an EMBL/GenBank/DDBJ whole genome shotgun (WGS) entry which is preliminary data.</text>
</comment>
<feature type="domain" description="N-acetyltransferase" evidence="1">
    <location>
        <begin position="1"/>
        <end position="96"/>
    </location>
</feature>
<evidence type="ECO:0000313" key="3">
    <source>
        <dbReference type="Proteomes" id="UP000824063"/>
    </source>
</evidence>
<dbReference type="PANTHER" id="PTHR43792">
    <property type="entry name" value="GNAT FAMILY, PUTATIVE (AFU_ORTHOLOGUE AFUA_3G00765)-RELATED-RELATED"/>
    <property type="match status" value="1"/>
</dbReference>
<dbReference type="Gene3D" id="3.40.630.30">
    <property type="match status" value="1"/>
</dbReference>
<organism evidence="2 3">
    <name type="scientific">Candidatus Enterococcus avicola</name>
    <dbReference type="NCBI Taxonomy" id="2838561"/>
    <lineage>
        <taxon>Bacteria</taxon>
        <taxon>Bacillati</taxon>
        <taxon>Bacillota</taxon>
        <taxon>Bacilli</taxon>
        <taxon>Lactobacillales</taxon>
        <taxon>Enterococcaceae</taxon>
        <taxon>Enterococcus</taxon>
    </lineage>
</organism>
<dbReference type="InterPro" id="IPR051531">
    <property type="entry name" value="N-acetyltransferase"/>
</dbReference>
<reference evidence="2" key="2">
    <citation type="submission" date="2021-04" db="EMBL/GenBank/DDBJ databases">
        <authorList>
            <person name="Gilroy R."/>
        </authorList>
    </citation>
    <scope>NUCLEOTIDE SEQUENCE</scope>
    <source>
        <strain evidence="2">CHK172-16539</strain>
    </source>
</reference>
<reference evidence="2" key="1">
    <citation type="journal article" date="2021" name="PeerJ">
        <title>Extensive microbial diversity within the chicken gut microbiome revealed by metagenomics and culture.</title>
        <authorList>
            <person name="Gilroy R."/>
            <person name="Ravi A."/>
            <person name="Getino M."/>
            <person name="Pursley I."/>
            <person name="Horton D.L."/>
            <person name="Alikhan N.F."/>
            <person name="Baker D."/>
            <person name="Gharbi K."/>
            <person name="Hall N."/>
            <person name="Watson M."/>
            <person name="Adriaenssens E.M."/>
            <person name="Foster-Nyarko E."/>
            <person name="Jarju S."/>
            <person name="Secka A."/>
            <person name="Antonio M."/>
            <person name="Oren A."/>
            <person name="Chaudhuri R.R."/>
            <person name="La Ragione R."/>
            <person name="Hildebrand F."/>
            <person name="Pallen M.J."/>
        </authorList>
    </citation>
    <scope>NUCLEOTIDE SEQUENCE</scope>
    <source>
        <strain evidence="2">CHK172-16539</strain>
    </source>
</reference>
<dbReference type="InterPro" id="IPR016181">
    <property type="entry name" value="Acyl_CoA_acyltransferase"/>
</dbReference>
<dbReference type="InterPro" id="IPR000182">
    <property type="entry name" value="GNAT_dom"/>
</dbReference>
<protein>
    <submittedName>
        <fullName evidence="2">GNAT family N-acetyltransferase</fullName>
    </submittedName>
</protein>
<dbReference type="AlphaFoldDB" id="A0A9D2F966"/>
<dbReference type="Pfam" id="PF13302">
    <property type="entry name" value="Acetyltransf_3"/>
    <property type="match status" value="1"/>
</dbReference>
<dbReference type="GO" id="GO:0016747">
    <property type="term" value="F:acyltransferase activity, transferring groups other than amino-acyl groups"/>
    <property type="evidence" value="ECO:0007669"/>
    <property type="project" value="InterPro"/>
</dbReference>
<evidence type="ECO:0000259" key="1">
    <source>
        <dbReference type="PROSITE" id="PS51186"/>
    </source>
</evidence>
<dbReference type="PANTHER" id="PTHR43792:SF1">
    <property type="entry name" value="N-ACETYLTRANSFERASE DOMAIN-CONTAINING PROTEIN"/>
    <property type="match status" value="1"/>
</dbReference>
<dbReference type="Proteomes" id="UP000824063">
    <property type="component" value="Unassembled WGS sequence"/>
</dbReference>
<dbReference type="PROSITE" id="PS51186">
    <property type="entry name" value="GNAT"/>
    <property type="match status" value="1"/>
</dbReference>
<sequence>MDNRPIGYVSLSTNENHDFGYGLRSEYWNQGIITEAAEEVLEQLKAQGLDYVTATHDRENIASGQVMKKLGMNYQYSCVENWQPKGKMVTFRMYQLNFKASVETYKKYWDESEEHFIETEL</sequence>
<gene>
    <name evidence="2" type="ORF">IAA20_10475</name>
</gene>